<evidence type="ECO:0000256" key="1">
    <source>
        <dbReference type="SAM" id="Coils"/>
    </source>
</evidence>
<gene>
    <name evidence="2" type="ORF">AVEN_182627_1</name>
</gene>
<dbReference type="EMBL" id="BGPR01004376">
    <property type="protein sequence ID" value="GBM98975.1"/>
    <property type="molecule type" value="Genomic_DNA"/>
</dbReference>
<accession>A0A4Y2KB81</accession>
<protein>
    <submittedName>
        <fullName evidence="2">Uncharacterized protein</fullName>
    </submittedName>
</protein>
<dbReference type="OrthoDB" id="6436792at2759"/>
<dbReference type="Proteomes" id="UP000499080">
    <property type="component" value="Unassembled WGS sequence"/>
</dbReference>
<dbReference type="PANTHER" id="PTHR46888">
    <property type="entry name" value="ZINC KNUCKLE DOMAINCONTAINING PROTEIN-RELATED"/>
    <property type="match status" value="1"/>
</dbReference>
<keyword evidence="1" id="KW-0175">Coiled coil</keyword>
<reference evidence="2 3" key="1">
    <citation type="journal article" date="2019" name="Sci. Rep.">
        <title>Orb-weaving spider Araneus ventricosus genome elucidates the spidroin gene catalogue.</title>
        <authorList>
            <person name="Kono N."/>
            <person name="Nakamura H."/>
            <person name="Ohtoshi R."/>
            <person name="Moran D.A.P."/>
            <person name="Shinohara A."/>
            <person name="Yoshida Y."/>
            <person name="Fujiwara M."/>
            <person name="Mori M."/>
            <person name="Tomita M."/>
            <person name="Arakawa K."/>
        </authorList>
    </citation>
    <scope>NUCLEOTIDE SEQUENCE [LARGE SCALE GENOMIC DNA]</scope>
</reference>
<feature type="coiled-coil region" evidence="1">
    <location>
        <begin position="71"/>
        <end position="105"/>
    </location>
</feature>
<organism evidence="2 3">
    <name type="scientific">Araneus ventricosus</name>
    <name type="common">Orbweaver spider</name>
    <name type="synonym">Epeira ventricosa</name>
    <dbReference type="NCBI Taxonomy" id="182803"/>
    <lineage>
        <taxon>Eukaryota</taxon>
        <taxon>Metazoa</taxon>
        <taxon>Ecdysozoa</taxon>
        <taxon>Arthropoda</taxon>
        <taxon>Chelicerata</taxon>
        <taxon>Arachnida</taxon>
        <taxon>Araneae</taxon>
        <taxon>Araneomorphae</taxon>
        <taxon>Entelegynae</taxon>
        <taxon>Araneoidea</taxon>
        <taxon>Araneidae</taxon>
        <taxon>Araneus</taxon>
    </lineage>
</organism>
<dbReference type="AlphaFoldDB" id="A0A4Y2KB81"/>
<evidence type="ECO:0000313" key="2">
    <source>
        <dbReference type="EMBL" id="GBM98975.1"/>
    </source>
</evidence>
<dbReference type="PANTHER" id="PTHR46888:SF1">
    <property type="entry name" value="RIBONUCLEASE H"/>
    <property type="match status" value="1"/>
</dbReference>
<comment type="caution">
    <text evidence="2">The sequence shown here is derived from an EMBL/GenBank/DDBJ whole genome shotgun (WGS) entry which is preliminary data.</text>
</comment>
<keyword evidence="3" id="KW-1185">Reference proteome</keyword>
<proteinExistence type="predicted"/>
<evidence type="ECO:0000313" key="3">
    <source>
        <dbReference type="Proteomes" id="UP000499080"/>
    </source>
</evidence>
<sequence length="608" mass="69683">MLKNCSKADLKVIATELGLAFDKKATIVQLIDLIQKSNYYKKDIEFVEGLVNSTFEERKHLEEIALEKAKAEQGQMNLEQIKLERVKAELELARLRSESNSENKNENSGENDKKESIESLDSLIKSIRTLTVKLPNRPEGFSYFFSSLERAFIYKNVPEKFKAEIILNLLGEKASNVITYITDDELGDYSKVKAIVLREFEPTPQVSLENFRKTQRQTNEPYMQFASRLTTSWDYSLKLRNVSDFETLKKLVVSDKICQTLEKEVMCFISVRQNNSWFQPIELAKEIDLYYTSKGKPVINDSRPSNKNSYPKNVSKVFLTDVKDSKCILSCDQIHPLYKCPIYKNLSVSERVEFVKSNSLCFNCLEKGNHRANNCRSKFLCGICKKKHHISLHYPRQPKINKETISQKMSNQRKSIHSALDASAPIFEPSQENNLFQTSCNLANDLKSALLSTFVCLIKDESVPKTTEFTPSKSLEINVSSLNNINLADDKFYEPDPIDFLVSAEYFYELLKPGQISLHDTNLRLQNSVFGYIVSGSLLAKGGAEIQCGLMTDNSELEKTLKEIWEIENIERESEISVTKEAEICEEHFLKNYSRTETGKFMVKMPLK</sequence>
<name>A0A4Y2KB81_ARAVE</name>